<accession>A0A367S242</accession>
<evidence type="ECO:0000313" key="1">
    <source>
        <dbReference type="EMBL" id="RCJ42309.1"/>
    </source>
</evidence>
<dbReference type="AlphaFoldDB" id="A0A367S242"/>
<comment type="caution">
    <text evidence="1">The sequence shown here is derived from an EMBL/GenBank/DDBJ whole genome shotgun (WGS) entry which is preliminary data.</text>
</comment>
<evidence type="ECO:0000313" key="2">
    <source>
        <dbReference type="Proteomes" id="UP000252085"/>
    </source>
</evidence>
<dbReference type="Proteomes" id="UP000252085">
    <property type="component" value="Unassembled WGS sequence"/>
</dbReference>
<organism evidence="1 2">
    <name type="scientific">Nostoc punctiforme NIES-2108</name>
    <dbReference type="NCBI Taxonomy" id="1356359"/>
    <lineage>
        <taxon>Bacteria</taxon>
        <taxon>Bacillati</taxon>
        <taxon>Cyanobacteriota</taxon>
        <taxon>Cyanophyceae</taxon>
        <taxon>Nostocales</taxon>
        <taxon>Nostocaceae</taxon>
        <taxon>Nostoc</taxon>
    </lineage>
</organism>
<proteinExistence type="predicted"/>
<sequence>MWATLFLPQSMNLQEVKNQFPEAVGEIETLERLGFASRSGNWIDTLDFEEAQTACWLFGRIGDERDADALIHTLSGQRCELWILQQLPSVSSLLRST</sequence>
<protein>
    <submittedName>
        <fullName evidence="1">Uncharacterized protein</fullName>
    </submittedName>
</protein>
<name>A0A367S242_NOSPU</name>
<dbReference type="EMBL" id="LXQE01000016">
    <property type="protein sequence ID" value="RCJ42309.1"/>
    <property type="molecule type" value="Genomic_DNA"/>
</dbReference>
<gene>
    <name evidence="1" type="ORF">A6769_37865</name>
</gene>
<reference evidence="1 2" key="1">
    <citation type="submission" date="2016-04" db="EMBL/GenBank/DDBJ databases">
        <authorList>
            <person name="Evans L.H."/>
            <person name="Alamgir A."/>
            <person name="Owens N."/>
            <person name="Weber N.D."/>
            <person name="Virtaneva K."/>
            <person name="Barbian K."/>
            <person name="Babar A."/>
            <person name="Rosenke K."/>
        </authorList>
    </citation>
    <scope>NUCLEOTIDE SEQUENCE [LARGE SCALE GENOMIC DNA]</scope>
    <source>
        <strain evidence="1">NIES-2108</strain>
    </source>
</reference>